<protein>
    <submittedName>
        <fullName evidence="1">Uncharacterized protein</fullName>
    </submittedName>
</protein>
<evidence type="ECO:0000313" key="1">
    <source>
        <dbReference type="EMBL" id="MCI78481.1"/>
    </source>
</evidence>
<organism evidence="1 2">
    <name type="scientific">Trifolium medium</name>
    <dbReference type="NCBI Taxonomy" id="97028"/>
    <lineage>
        <taxon>Eukaryota</taxon>
        <taxon>Viridiplantae</taxon>
        <taxon>Streptophyta</taxon>
        <taxon>Embryophyta</taxon>
        <taxon>Tracheophyta</taxon>
        <taxon>Spermatophyta</taxon>
        <taxon>Magnoliopsida</taxon>
        <taxon>eudicotyledons</taxon>
        <taxon>Gunneridae</taxon>
        <taxon>Pentapetalae</taxon>
        <taxon>rosids</taxon>
        <taxon>fabids</taxon>
        <taxon>Fabales</taxon>
        <taxon>Fabaceae</taxon>
        <taxon>Papilionoideae</taxon>
        <taxon>50 kb inversion clade</taxon>
        <taxon>NPAAA clade</taxon>
        <taxon>Hologalegina</taxon>
        <taxon>IRL clade</taxon>
        <taxon>Trifolieae</taxon>
        <taxon>Trifolium</taxon>
    </lineage>
</organism>
<dbReference type="AlphaFoldDB" id="A0A392UUA8"/>
<comment type="caution">
    <text evidence="1">The sequence shown here is derived from an EMBL/GenBank/DDBJ whole genome shotgun (WGS) entry which is preliminary data.</text>
</comment>
<proteinExistence type="predicted"/>
<reference evidence="1 2" key="1">
    <citation type="journal article" date="2018" name="Front. Plant Sci.">
        <title>Red Clover (Trifolium pratense) and Zigzag Clover (T. medium) - A Picture of Genomic Similarities and Differences.</title>
        <authorList>
            <person name="Dluhosova J."/>
            <person name="Istvanek J."/>
            <person name="Nedelnik J."/>
            <person name="Repkova J."/>
        </authorList>
    </citation>
    <scope>NUCLEOTIDE SEQUENCE [LARGE SCALE GENOMIC DNA]</scope>
    <source>
        <strain evidence="2">cv. 10/8</strain>
        <tissue evidence="1">Leaf</tissue>
    </source>
</reference>
<evidence type="ECO:0000313" key="2">
    <source>
        <dbReference type="Proteomes" id="UP000265520"/>
    </source>
</evidence>
<dbReference type="Proteomes" id="UP000265520">
    <property type="component" value="Unassembled WGS sequence"/>
</dbReference>
<name>A0A392UUA8_9FABA</name>
<sequence>MGLVLPTEYGGGGGCGG</sequence>
<dbReference type="EMBL" id="LXQA010951650">
    <property type="protein sequence ID" value="MCI78481.1"/>
    <property type="molecule type" value="Genomic_DNA"/>
</dbReference>
<keyword evidence="2" id="KW-1185">Reference proteome</keyword>
<accession>A0A392UUA8</accession>
<gene>
    <name evidence="1" type="ORF">A2U01_0099751</name>
</gene>
<feature type="non-terminal residue" evidence="1">
    <location>
        <position position="17"/>
    </location>
</feature>